<dbReference type="PANTHER" id="PTHR44196:SF2">
    <property type="entry name" value="SHORT-CHAIN DEHYDROGENASE-RELATED"/>
    <property type="match status" value="1"/>
</dbReference>
<comment type="caution">
    <text evidence="4">The sequence shown here is derived from an EMBL/GenBank/DDBJ whole genome shotgun (WGS) entry which is preliminary data.</text>
</comment>
<dbReference type="EMBL" id="SZVO01000024">
    <property type="protein sequence ID" value="TKT86506.1"/>
    <property type="molecule type" value="Genomic_DNA"/>
</dbReference>
<dbReference type="RefSeq" id="WP_137344099.1">
    <property type="nucleotide sequence ID" value="NZ_SZVO01000024.1"/>
</dbReference>
<dbReference type="PRINTS" id="PR00081">
    <property type="entry name" value="GDHRDH"/>
</dbReference>
<evidence type="ECO:0000256" key="2">
    <source>
        <dbReference type="ARBA" id="ARBA00023002"/>
    </source>
</evidence>
<dbReference type="GO" id="GO:0016491">
    <property type="term" value="F:oxidoreductase activity"/>
    <property type="evidence" value="ECO:0007669"/>
    <property type="project" value="UniProtKB-KW"/>
</dbReference>
<keyword evidence="5" id="KW-1185">Reference proteome</keyword>
<dbReference type="PANTHER" id="PTHR44196">
    <property type="entry name" value="DEHYDROGENASE/REDUCTASE SDR FAMILY MEMBER 7B"/>
    <property type="match status" value="1"/>
</dbReference>
<evidence type="ECO:0000313" key="4">
    <source>
        <dbReference type="EMBL" id="TKT86506.1"/>
    </source>
</evidence>
<keyword evidence="2" id="KW-0560">Oxidoreductase</keyword>
<reference evidence="4 5" key="1">
    <citation type="submission" date="2019-05" db="EMBL/GenBank/DDBJ databases">
        <title>Dyadobacter AR-3-8 sp. nov., isolated from arctic soil.</title>
        <authorList>
            <person name="Chaudhary D.K."/>
        </authorList>
    </citation>
    <scope>NUCLEOTIDE SEQUENCE [LARGE SCALE GENOMIC DNA]</scope>
    <source>
        <strain evidence="4 5">AR-3-8</strain>
    </source>
</reference>
<comment type="similarity">
    <text evidence="1 3">Belongs to the short-chain dehydrogenases/reductases (SDR) family.</text>
</comment>
<dbReference type="OrthoDB" id="9808814at2"/>
<sequence>MPYTALITGASSGIGLELAKIHASKGGDLVLVARNKAKLDQLKSELVQTYGISVSIIVIDLSAEGSAKKIYDRTTVEKIQIDCLINNAGFGDFGFFSDTDLQKEVNMINLNIMALTLLTKLYLKDMLDRKGGRIMNVASIAAFQPGPKMAVYSATKAYVLSFSQAVGNEVLHQGVTVTALCPGPTESGFQEAASMQNSKMFNNNKLPTAGEVAAYGYEAMLKGKSVAIPGFINNLMADAVGFIPREWVLKLVRKIQDAA</sequence>
<organism evidence="4 5">
    <name type="scientific">Dyadobacter frigoris</name>
    <dbReference type="NCBI Taxonomy" id="2576211"/>
    <lineage>
        <taxon>Bacteria</taxon>
        <taxon>Pseudomonadati</taxon>
        <taxon>Bacteroidota</taxon>
        <taxon>Cytophagia</taxon>
        <taxon>Cytophagales</taxon>
        <taxon>Spirosomataceae</taxon>
        <taxon>Dyadobacter</taxon>
    </lineage>
</organism>
<dbReference type="SUPFAM" id="SSF51735">
    <property type="entry name" value="NAD(P)-binding Rossmann-fold domains"/>
    <property type="match status" value="1"/>
</dbReference>
<evidence type="ECO:0000313" key="5">
    <source>
        <dbReference type="Proteomes" id="UP000304900"/>
    </source>
</evidence>
<proteinExistence type="inferred from homology"/>
<dbReference type="PRINTS" id="PR00080">
    <property type="entry name" value="SDRFAMILY"/>
</dbReference>
<dbReference type="Pfam" id="PF00106">
    <property type="entry name" value="adh_short"/>
    <property type="match status" value="1"/>
</dbReference>
<dbReference type="Proteomes" id="UP000304900">
    <property type="component" value="Unassembled WGS sequence"/>
</dbReference>
<evidence type="ECO:0000256" key="3">
    <source>
        <dbReference type="RuleBase" id="RU000363"/>
    </source>
</evidence>
<dbReference type="Gene3D" id="3.40.50.720">
    <property type="entry name" value="NAD(P)-binding Rossmann-like Domain"/>
    <property type="match status" value="1"/>
</dbReference>
<dbReference type="InterPro" id="IPR020904">
    <property type="entry name" value="Sc_DH/Rdtase_CS"/>
</dbReference>
<dbReference type="GO" id="GO:0016020">
    <property type="term" value="C:membrane"/>
    <property type="evidence" value="ECO:0007669"/>
    <property type="project" value="TreeGrafter"/>
</dbReference>
<evidence type="ECO:0000256" key="1">
    <source>
        <dbReference type="ARBA" id="ARBA00006484"/>
    </source>
</evidence>
<dbReference type="AlphaFoldDB" id="A0A4U6CQT5"/>
<dbReference type="InterPro" id="IPR036291">
    <property type="entry name" value="NAD(P)-bd_dom_sf"/>
</dbReference>
<gene>
    <name evidence="4" type="ORF">FDK13_31990</name>
</gene>
<protein>
    <submittedName>
        <fullName evidence="4">SDR family oxidoreductase</fullName>
    </submittedName>
</protein>
<dbReference type="PIRSF" id="PIRSF000126">
    <property type="entry name" value="11-beta-HSD1"/>
    <property type="match status" value="1"/>
</dbReference>
<dbReference type="InterPro" id="IPR002347">
    <property type="entry name" value="SDR_fam"/>
</dbReference>
<dbReference type="PROSITE" id="PS00061">
    <property type="entry name" value="ADH_SHORT"/>
    <property type="match status" value="1"/>
</dbReference>
<accession>A0A4U6CQT5</accession>
<name>A0A4U6CQT5_9BACT</name>